<organism evidence="1 2">
    <name type="scientific">Salinimicrobium profundisediminis</name>
    <dbReference type="NCBI Taxonomy" id="2994553"/>
    <lineage>
        <taxon>Bacteria</taxon>
        <taxon>Pseudomonadati</taxon>
        <taxon>Bacteroidota</taxon>
        <taxon>Flavobacteriia</taxon>
        <taxon>Flavobacteriales</taxon>
        <taxon>Flavobacteriaceae</taxon>
        <taxon>Salinimicrobium</taxon>
    </lineage>
</organism>
<protein>
    <submittedName>
        <fullName evidence="1">Uncharacterized protein</fullName>
    </submittedName>
</protein>
<dbReference type="Proteomes" id="UP001148482">
    <property type="component" value="Unassembled WGS sequence"/>
</dbReference>
<dbReference type="AlphaFoldDB" id="A0A9X3CZE9"/>
<evidence type="ECO:0000313" key="1">
    <source>
        <dbReference type="EMBL" id="MCX2839837.1"/>
    </source>
</evidence>
<dbReference type="EMBL" id="JAPJDA010000043">
    <property type="protein sequence ID" value="MCX2839837.1"/>
    <property type="molecule type" value="Genomic_DNA"/>
</dbReference>
<comment type="caution">
    <text evidence="1">The sequence shown here is derived from an EMBL/GenBank/DDBJ whole genome shotgun (WGS) entry which is preliminary data.</text>
</comment>
<sequence length="170" mass="19691">MLATPDCPADNQAPQLAQFLYGNVVHNSMKNFSYILFFLLCIQVNGQNPPDRKQFKVDLLTIEKKSKDTLAGSIIEIYSGGKRIETDITDFDGISIFYLNESDIVDKKIRLKIYGLKCKFYESTFSIKEDLKKTIYLQYGQTEYNDPHQIHKMYEKLNIKPKEFHCGTID</sequence>
<name>A0A9X3CZE9_9FLAO</name>
<dbReference type="RefSeq" id="WP_266071254.1">
    <property type="nucleotide sequence ID" value="NZ_JAPJDA010000043.1"/>
</dbReference>
<accession>A0A9X3CZE9</accession>
<reference evidence="1" key="1">
    <citation type="submission" date="2022-11" db="EMBL/GenBank/DDBJ databases">
        <title>Salinimicrobium profundisediminis sp. nov., isolated from deep-sea sediment of the Mariana Trench.</title>
        <authorList>
            <person name="Fu H."/>
        </authorList>
    </citation>
    <scope>NUCLEOTIDE SEQUENCE</scope>
    <source>
        <strain evidence="1">MT39</strain>
    </source>
</reference>
<gene>
    <name evidence="1" type="ORF">OQ279_17055</name>
</gene>
<proteinExistence type="predicted"/>
<keyword evidence="2" id="KW-1185">Reference proteome</keyword>
<evidence type="ECO:0000313" key="2">
    <source>
        <dbReference type="Proteomes" id="UP001148482"/>
    </source>
</evidence>